<comment type="caution">
    <text evidence="2">The sequence shown here is derived from an EMBL/GenBank/DDBJ whole genome shotgun (WGS) entry which is preliminary data.</text>
</comment>
<organism evidence="2 3">
    <name type="scientific">Anabarilius grahami</name>
    <name type="common">Kanglang fish</name>
    <name type="synonym">Barilius grahami</name>
    <dbReference type="NCBI Taxonomy" id="495550"/>
    <lineage>
        <taxon>Eukaryota</taxon>
        <taxon>Metazoa</taxon>
        <taxon>Chordata</taxon>
        <taxon>Craniata</taxon>
        <taxon>Vertebrata</taxon>
        <taxon>Euteleostomi</taxon>
        <taxon>Actinopterygii</taxon>
        <taxon>Neopterygii</taxon>
        <taxon>Teleostei</taxon>
        <taxon>Ostariophysi</taxon>
        <taxon>Cypriniformes</taxon>
        <taxon>Xenocyprididae</taxon>
        <taxon>Xenocypridinae</taxon>
        <taxon>Xenocypridinae incertae sedis</taxon>
        <taxon>Anabarilius</taxon>
    </lineage>
</organism>
<proteinExistence type="predicted"/>
<name>A0A3N0Z893_ANAGA</name>
<evidence type="ECO:0000313" key="3">
    <source>
        <dbReference type="Proteomes" id="UP000281406"/>
    </source>
</evidence>
<dbReference type="AlphaFoldDB" id="A0A3N0Z893"/>
<feature type="region of interest" description="Disordered" evidence="1">
    <location>
        <begin position="1"/>
        <end position="28"/>
    </location>
</feature>
<dbReference type="Proteomes" id="UP000281406">
    <property type="component" value="Unassembled WGS sequence"/>
</dbReference>
<evidence type="ECO:0000256" key="1">
    <source>
        <dbReference type="SAM" id="MobiDB-lite"/>
    </source>
</evidence>
<feature type="compositionally biased region" description="Polar residues" evidence="1">
    <location>
        <begin position="17"/>
        <end position="28"/>
    </location>
</feature>
<sequence>MYPRMTTSDLKDGFNSPGANKTNKQPTSGLFQATVVGHTDAAMPHHKEMCHKEAGSVGDSVRRDHYWLSELLISGVADLWGRRTKRGIQTA</sequence>
<protein>
    <submittedName>
        <fullName evidence="2">Uncharacterized protein</fullName>
    </submittedName>
</protein>
<dbReference type="EMBL" id="RJVU01007007">
    <property type="protein sequence ID" value="ROL54474.1"/>
    <property type="molecule type" value="Genomic_DNA"/>
</dbReference>
<gene>
    <name evidence="2" type="ORF">DPX16_10897</name>
</gene>
<accession>A0A3N0Z893</accession>
<evidence type="ECO:0000313" key="2">
    <source>
        <dbReference type="EMBL" id="ROL54474.1"/>
    </source>
</evidence>
<reference evidence="2 3" key="1">
    <citation type="submission" date="2018-10" db="EMBL/GenBank/DDBJ databases">
        <title>Genome assembly for a Yunnan-Guizhou Plateau 3E fish, Anabarilius grahami (Regan), and its evolutionary and genetic applications.</title>
        <authorList>
            <person name="Jiang W."/>
        </authorList>
    </citation>
    <scope>NUCLEOTIDE SEQUENCE [LARGE SCALE GENOMIC DNA]</scope>
    <source>
        <strain evidence="2">AG-KIZ</strain>
        <tissue evidence="2">Muscle</tissue>
    </source>
</reference>
<keyword evidence="3" id="KW-1185">Reference proteome</keyword>